<dbReference type="GeneID" id="78477032"/>
<evidence type="ECO:0000313" key="4">
    <source>
        <dbReference type="EMBL" id="AMK53244.1"/>
    </source>
</evidence>
<reference evidence="4 5" key="1">
    <citation type="journal article" date="2016" name="Gut Pathog.">
        <title>Whole genome sequencing of "Faecalibaculum rodentium" ALO17, isolated from C57BL/6J laboratory mouse feces.</title>
        <authorList>
            <person name="Lim S."/>
            <person name="Chang D.H."/>
            <person name="Ahn S."/>
            <person name="Kim B.C."/>
        </authorList>
    </citation>
    <scope>NUCLEOTIDE SEQUENCE [LARGE SCALE GENOMIC DNA]</scope>
    <source>
        <strain evidence="4 5">Alo17</strain>
    </source>
</reference>
<dbReference type="InterPro" id="IPR050832">
    <property type="entry name" value="Bact_Acetyltransf"/>
</dbReference>
<dbReference type="PANTHER" id="PTHR43877">
    <property type="entry name" value="AMINOALKYLPHOSPHONATE N-ACETYLTRANSFERASE-RELATED-RELATED"/>
    <property type="match status" value="1"/>
</dbReference>
<dbReference type="KEGG" id="fro:AALO17_01100"/>
<dbReference type="EMBL" id="CP011391">
    <property type="protein sequence ID" value="AMK53244.1"/>
    <property type="molecule type" value="Genomic_DNA"/>
</dbReference>
<keyword evidence="5" id="KW-1185">Reference proteome</keyword>
<gene>
    <name evidence="4" type="ORF">AALO17_01100</name>
</gene>
<evidence type="ECO:0000313" key="5">
    <source>
        <dbReference type="Proteomes" id="UP000069771"/>
    </source>
</evidence>
<organism evidence="4 5">
    <name type="scientific">Faecalibaculum rodentium</name>
    <dbReference type="NCBI Taxonomy" id="1702221"/>
    <lineage>
        <taxon>Bacteria</taxon>
        <taxon>Bacillati</taxon>
        <taxon>Bacillota</taxon>
        <taxon>Erysipelotrichia</taxon>
        <taxon>Erysipelotrichales</taxon>
        <taxon>Erysipelotrichaceae</taxon>
        <taxon>Faecalibaculum</taxon>
    </lineage>
</organism>
<dbReference type="PROSITE" id="PS51186">
    <property type="entry name" value="GNAT"/>
    <property type="match status" value="1"/>
</dbReference>
<accession>A0A140DRG7</accession>
<dbReference type="SUPFAM" id="SSF55729">
    <property type="entry name" value="Acyl-CoA N-acyltransferases (Nat)"/>
    <property type="match status" value="1"/>
</dbReference>
<dbReference type="InterPro" id="IPR016181">
    <property type="entry name" value="Acyl_CoA_acyltransferase"/>
</dbReference>
<keyword evidence="2" id="KW-0012">Acyltransferase</keyword>
<evidence type="ECO:0000259" key="3">
    <source>
        <dbReference type="PROSITE" id="PS51186"/>
    </source>
</evidence>
<name>A0A140DRG7_9FIRM</name>
<dbReference type="Proteomes" id="UP000069771">
    <property type="component" value="Chromosome"/>
</dbReference>
<sequence length="185" mass="20780">MNIRTLTPADLPAIRVVSRKASLHQDRTPEQWALAALKYVDYYPCHAGDTSLALELEDGSFAGYVLCAPDADAYFQTLEQEYRPQIETLSPGSYAPFLEAQSYIREFAREYPAHLHINVVPEAQNLRAGSRLMQALLKRLKEKGIPGVCLGVDSSRKQAVHFYEKNGFTVLRDAGDTLFMGRRTD</sequence>
<keyword evidence="1" id="KW-0808">Transferase</keyword>
<dbReference type="Pfam" id="PF00583">
    <property type="entry name" value="Acetyltransf_1"/>
    <property type="match status" value="1"/>
</dbReference>
<dbReference type="Gene3D" id="3.40.630.30">
    <property type="match status" value="1"/>
</dbReference>
<feature type="domain" description="N-acetyltransferase" evidence="3">
    <location>
        <begin position="1"/>
        <end position="185"/>
    </location>
</feature>
<dbReference type="AlphaFoldDB" id="A0A140DRG7"/>
<dbReference type="OrthoDB" id="8116329at2"/>
<dbReference type="RefSeq" id="WP_067554138.1">
    <property type="nucleotide sequence ID" value="NZ_CAKOCV010000019.1"/>
</dbReference>
<dbReference type="InterPro" id="IPR000182">
    <property type="entry name" value="GNAT_dom"/>
</dbReference>
<evidence type="ECO:0000256" key="1">
    <source>
        <dbReference type="ARBA" id="ARBA00022679"/>
    </source>
</evidence>
<dbReference type="CDD" id="cd04301">
    <property type="entry name" value="NAT_SF"/>
    <property type="match status" value="1"/>
</dbReference>
<proteinExistence type="predicted"/>
<evidence type="ECO:0000256" key="2">
    <source>
        <dbReference type="ARBA" id="ARBA00023315"/>
    </source>
</evidence>
<dbReference type="GO" id="GO:0016747">
    <property type="term" value="F:acyltransferase activity, transferring groups other than amino-acyl groups"/>
    <property type="evidence" value="ECO:0007669"/>
    <property type="project" value="InterPro"/>
</dbReference>
<protein>
    <recommendedName>
        <fullName evidence="3">N-acetyltransferase domain-containing protein</fullName>
    </recommendedName>
</protein>